<sequence length="726" mass="79209">MAFSDDEPPHVALIPSAGMGHLTPLCQQAATLLDHGCKVSLIVFHPMVSSSESHFITTFLSSFPSIHSIHLNVTPLNAPGDPFFVQFEAIRRSPHLLLPLLNSTSPPITSLILDMTLASTFLPVISSTGISTYIFFTSSAAMLSLCAYFPTHINARKISTCDMEIPGVGVIPKASIPPLLHNPDHLFTTQFIENSLAFQQASGILINTFDDLEPEVLMALNNGVVVPGFPRVIPVGPLKQLFLKETSALAWLDGQPERSVVYVSFGSRTAMSVEQIRELGVGLERSGFRFLWVIKTKKVDKEEEQVELEEVLGEEFMESIKVNGSMVVHGWVEQGVILKHEAVGGFVSHCGWNSVMEAALYGVPVLAWPQHGDQKMNAGVVKRSGLGMWVEEWSWGGEEKLVKGEDIAKRVKELMESTAVKSSAPGVAAKAMNAIAEAPDDEERLPVEAVPQSKDKDPVYQEKKKKAVLKKRKDSELESGDMSRGPDEANRKVPLGGVITYSAVEALVTTDLPLPIEGVSLVTKKSRLIRASDISDSISDPIPSLDVVAHRPKEVQISEPAVLDTSSDKKIKEKTVPLAMTEVPWMSVPQRSVEGRSPERRLEKVKEVTGVLRDQGFNTIVSQWKEVPVPVVDGFVAKEEVGVAVAKELIPIGIVEEQPRIITEGSIQIISVEDFGIPLPTEEQLHMATDYLISINIVADPVVIGEHTSAVEEQTSPVVLEEADLS</sequence>
<dbReference type="GO" id="GO:0035251">
    <property type="term" value="F:UDP-glucosyltransferase activity"/>
    <property type="evidence" value="ECO:0007669"/>
    <property type="project" value="InterPro"/>
</dbReference>
<dbReference type="SUPFAM" id="SSF53756">
    <property type="entry name" value="UDP-Glycosyltransferase/glycogen phosphorylase"/>
    <property type="match status" value="1"/>
</dbReference>
<name>A0A9D5C247_9LILI</name>
<feature type="compositionally biased region" description="Basic residues" evidence="4">
    <location>
        <begin position="463"/>
        <end position="472"/>
    </location>
</feature>
<evidence type="ECO:0000256" key="2">
    <source>
        <dbReference type="ARBA" id="ARBA00022676"/>
    </source>
</evidence>
<feature type="region of interest" description="Disordered" evidence="4">
    <location>
        <begin position="437"/>
        <end position="491"/>
    </location>
</feature>
<dbReference type="AlphaFoldDB" id="A0A9D5C247"/>
<dbReference type="InterPro" id="IPR002213">
    <property type="entry name" value="UDP_glucos_trans"/>
</dbReference>
<dbReference type="InterPro" id="IPR050481">
    <property type="entry name" value="UDP-glycosyltransf_plant"/>
</dbReference>
<evidence type="ECO:0000313" key="6">
    <source>
        <dbReference type="Proteomes" id="UP001085076"/>
    </source>
</evidence>
<keyword evidence="6" id="KW-1185">Reference proteome</keyword>
<dbReference type="PANTHER" id="PTHR48048">
    <property type="entry name" value="GLYCOSYLTRANSFERASE"/>
    <property type="match status" value="1"/>
</dbReference>
<accession>A0A9D5C247</accession>
<evidence type="ECO:0000313" key="5">
    <source>
        <dbReference type="EMBL" id="KAJ0965316.1"/>
    </source>
</evidence>
<dbReference type="CDD" id="cd03784">
    <property type="entry name" value="GT1_Gtf-like"/>
    <property type="match status" value="1"/>
</dbReference>
<proteinExistence type="inferred from homology"/>
<dbReference type="PROSITE" id="PS00375">
    <property type="entry name" value="UDPGT"/>
    <property type="match status" value="1"/>
</dbReference>
<comment type="similarity">
    <text evidence="1">Belongs to the UDP-glycosyltransferase family.</text>
</comment>
<dbReference type="PANTHER" id="PTHR48048:SF76">
    <property type="entry name" value="UDP-GLYCOSYLTRANSFERASE 708D1-LIKE"/>
    <property type="match status" value="1"/>
</dbReference>
<dbReference type="EMBL" id="JAGGNH010000008">
    <property type="protein sequence ID" value="KAJ0965316.1"/>
    <property type="molecule type" value="Genomic_DNA"/>
</dbReference>
<dbReference type="Pfam" id="PF00201">
    <property type="entry name" value="UDPGT"/>
    <property type="match status" value="1"/>
</dbReference>
<feature type="compositionally biased region" description="Basic and acidic residues" evidence="4">
    <location>
        <begin position="453"/>
        <end position="462"/>
    </location>
</feature>
<keyword evidence="2" id="KW-0328">Glycosyltransferase</keyword>
<evidence type="ECO:0000256" key="4">
    <source>
        <dbReference type="SAM" id="MobiDB-lite"/>
    </source>
</evidence>
<reference evidence="5" key="2">
    <citation type="journal article" date="2022" name="Hortic Res">
        <title>The genome of Dioscorea zingiberensis sheds light on the biosynthesis, origin and evolution of the medicinally important diosgenin saponins.</title>
        <authorList>
            <person name="Li Y."/>
            <person name="Tan C."/>
            <person name="Li Z."/>
            <person name="Guo J."/>
            <person name="Li S."/>
            <person name="Chen X."/>
            <person name="Wang C."/>
            <person name="Dai X."/>
            <person name="Yang H."/>
            <person name="Song W."/>
            <person name="Hou L."/>
            <person name="Xu J."/>
            <person name="Tong Z."/>
            <person name="Xu A."/>
            <person name="Yuan X."/>
            <person name="Wang W."/>
            <person name="Yang Q."/>
            <person name="Chen L."/>
            <person name="Sun Z."/>
            <person name="Wang K."/>
            <person name="Pan B."/>
            <person name="Chen J."/>
            <person name="Bao Y."/>
            <person name="Liu F."/>
            <person name="Qi X."/>
            <person name="Gang D.R."/>
            <person name="Wen J."/>
            <person name="Li J."/>
        </authorList>
    </citation>
    <scope>NUCLEOTIDE SEQUENCE</scope>
    <source>
        <strain evidence="5">Dzin_1.0</strain>
    </source>
</reference>
<dbReference type="InterPro" id="IPR035595">
    <property type="entry name" value="UDP_glycos_trans_CS"/>
</dbReference>
<dbReference type="FunFam" id="3.40.50.2000:FF:000056">
    <property type="entry name" value="Glycosyltransferase"/>
    <property type="match status" value="1"/>
</dbReference>
<reference evidence="5" key="1">
    <citation type="submission" date="2021-03" db="EMBL/GenBank/DDBJ databases">
        <authorList>
            <person name="Li Z."/>
            <person name="Yang C."/>
        </authorList>
    </citation>
    <scope>NUCLEOTIDE SEQUENCE</scope>
    <source>
        <strain evidence="5">Dzin_1.0</strain>
        <tissue evidence="5">Leaf</tissue>
    </source>
</reference>
<gene>
    <name evidence="5" type="ORF">J5N97_026454</name>
</gene>
<protein>
    <submittedName>
        <fullName evidence="5">Uncharacterized protein</fullName>
    </submittedName>
</protein>
<organism evidence="5 6">
    <name type="scientific">Dioscorea zingiberensis</name>
    <dbReference type="NCBI Taxonomy" id="325984"/>
    <lineage>
        <taxon>Eukaryota</taxon>
        <taxon>Viridiplantae</taxon>
        <taxon>Streptophyta</taxon>
        <taxon>Embryophyta</taxon>
        <taxon>Tracheophyta</taxon>
        <taxon>Spermatophyta</taxon>
        <taxon>Magnoliopsida</taxon>
        <taxon>Liliopsida</taxon>
        <taxon>Dioscoreales</taxon>
        <taxon>Dioscoreaceae</taxon>
        <taxon>Dioscorea</taxon>
    </lineage>
</organism>
<dbReference type="Proteomes" id="UP001085076">
    <property type="component" value="Miscellaneous, Linkage group lg08"/>
</dbReference>
<comment type="caution">
    <text evidence="5">The sequence shown here is derived from an EMBL/GenBank/DDBJ whole genome shotgun (WGS) entry which is preliminary data.</text>
</comment>
<dbReference type="OrthoDB" id="5835829at2759"/>
<dbReference type="Gene3D" id="3.40.50.2000">
    <property type="entry name" value="Glycogen Phosphorylase B"/>
    <property type="match status" value="2"/>
</dbReference>
<keyword evidence="3" id="KW-0808">Transferase</keyword>
<evidence type="ECO:0000256" key="1">
    <source>
        <dbReference type="ARBA" id="ARBA00009995"/>
    </source>
</evidence>
<evidence type="ECO:0000256" key="3">
    <source>
        <dbReference type="ARBA" id="ARBA00022679"/>
    </source>
</evidence>